<evidence type="ECO:0000313" key="1">
    <source>
        <dbReference type="EMBL" id="VAX11914.1"/>
    </source>
</evidence>
<proteinExistence type="predicted"/>
<name>A0A3B1BJF5_9ZZZZ</name>
<protein>
    <submittedName>
        <fullName evidence="1">Uncharacterized protein</fullName>
    </submittedName>
</protein>
<sequence>MPYFVYQIKPAISKLVKNMEKLEEFEAYKEAKNLVKDKRKQLSSEDETIYKIIFADNELQAEEQLMEKREAPIVLEWEK</sequence>
<reference evidence="1" key="1">
    <citation type="submission" date="2018-06" db="EMBL/GenBank/DDBJ databases">
        <authorList>
            <person name="Zhirakovskaya E."/>
        </authorList>
    </citation>
    <scope>NUCLEOTIDE SEQUENCE</scope>
</reference>
<dbReference type="EMBL" id="UOFZ01000006">
    <property type="protein sequence ID" value="VAX11914.1"/>
    <property type="molecule type" value="Genomic_DNA"/>
</dbReference>
<organism evidence="1">
    <name type="scientific">hydrothermal vent metagenome</name>
    <dbReference type="NCBI Taxonomy" id="652676"/>
    <lineage>
        <taxon>unclassified sequences</taxon>
        <taxon>metagenomes</taxon>
        <taxon>ecological metagenomes</taxon>
    </lineage>
</organism>
<dbReference type="AlphaFoldDB" id="A0A3B1BJF5"/>
<gene>
    <name evidence="1" type="ORF">MNBD_GAMMA24-2439</name>
</gene>
<accession>A0A3B1BJF5</accession>